<comment type="function">
    <text evidence="5">Binds to the 23S rRNA.</text>
</comment>
<dbReference type="EMBL" id="CP002077">
    <property type="protein sequence ID" value="ADK86710.1"/>
    <property type="molecule type" value="Genomic_DNA"/>
</dbReference>
<dbReference type="PANTHER" id="PTHR12934:SF11">
    <property type="entry name" value="LARGE RIBOSOMAL SUBUNIT PROTEIN UL15M"/>
    <property type="match status" value="1"/>
</dbReference>
<feature type="region of interest" description="Disordered" evidence="6">
    <location>
        <begin position="1"/>
        <end position="58"/>
    </location>
</feature>
<name>A0A0H3DLR5_MYCPB</name>
<evidence type="ECO:0000256" key="1">
    <source>
        <dbReference type="ARBA" id="ARBA00007320"/>
    </source>
</evidence>
<dbReference type="GO" id="GO:0019843">
    <property type="term" value="F:rRNA binding"/>
    <property type="evidence" value="ECO:0007669"/>
    <property type="project" value="UniProtKB-UniRule"/>
</dbReference>
<keyword evidence="3 5" id="KW-0689">Ribosomal protein</keyword>
<dbReference type="InterPro" id="IPR030878">
    <property type="entry name" value="Ribosomal_uL15"/>
</dbReference>
<dbReference type="AlphaFoldDB" id="A0A0H3DLR5"/>
<gene>
    <name evidence="5 8" type="primary">rplO</name>
    <name evidence="8" type="ordered locus">MPNE_0212</name>
</gene>
<dbReference type="RefSeq" id="WP_014325390.1">
    <property type="nucleotide sequence ID" value="NZ_CP010546.1"/>
</dbReference>
<dbReference type="SUPFAM" id="SSF52080">
    <property type="entry name" value="Ribosomal proteins L15p and L18e"/>
    <property type="match status" value="1"/>
</dbReference>
<dbReference type="KEGG" id="mpj:MPNE_0212"/>
<evidence type="ECO:0000259" key="7">
    <source>
        <dbReference type="Pfam" id="PF00828"/>
    </source>
</evidence>
<protein>
    <recommendedName>
        <fullName evidence="5">Large ribosomal subunit protein uL15</fullName>
    </recommendedName>
</protein>
<dbReference type="InterPro" id="IPR021131">
    <property type="entry name" value="Ribosomal_uL15/eL18"/>
</dbReference>
<dbReference type="GO" id="GO:0003735">
    <property type="term" value="F:structural constituent of ribosome"/>
    <property type="evidence" value="ECO:0007669"/>
    <property type="project" value="InterPro"/>
</dbReference>
<keyword evidence="5" id="KW-0699">rRNA-binding</keyword>
<evidence type="ECO:0000313" key="8">
    <source>
        <dbReference type="EMBL" id="ADK86710.1"/>
    </source>
</evidence>
<dbReference type="Gene3D" id="3.100.10.10">
    <property type="match status" value="1"/>
</dbReference>
<accession>A0A0H3DLR5</accession>
<organism evidence="8 9">
    <name type="scientific">Mycoplasmoides pneumoniae (strain ATCC 15531 / DSM 23978 / CIP 103766 / NBRC 14401 / NCTC 10119 / FH)</name>
    <name type="common">Mycoplasma pneumoniae</name>
    <dbReference type="NCBI Taxonomy" id="722438"/>
    <lineage>
        <taxon>Bacteria</taxon>
        <taxon>Bacillati</taxon>
        <taxon>Mycoplasmatota</taxon>
        <taxon>Mycoplasmoidales</taxon>
        <taxon>Mycoplasmoidaceae</taxon>
        <taxon>Mycoplasmoides</taxon>
    </lineage>
</organism>
<dbReference type="NCBIfam" id="TIGR01071">
    <property type="entry name" value="rplO_bact"/>
    <property type="match status" value="1"/>
</dbReference>
<comment type="subunit">
    <text evidence="5">Part of the 50S ribosomal subunit.</text>
</comment>
<dbReference type="PANTHER" id="PTHR12934">
    <property type="entry name" value="50S RIBOSOMAL PROTEIN L15"/>
    <property type="match status" value="1"/>
</dbReference>
<comment type="similarity">
    <text evidence="1 5">Belongs to the universal ribosomal protein uL15 family.</text>
</comment>
<dbReference type="HOGENOM" id="CLU_055188_4_2_14"/>
<reference evidence="8 9" key="1">
    <citation type="journal article" date="2010" name="Appl. Environ. Microbiol.">
        <title>Targeted chromosomal knockouts in Mycoplasma pneumoniae.</title>
        <authorList>
            <person name="Krishnakumar R."/>
            <person name="Assad-Garcia N."/>
            <person name="Benders G.A."/>
            <person name="Phan Q."/>
            <person name="Montague M.G."/>
            <person name="Glass J.I."/>
        </authorList>
    </citation>
    <scope>NUCLEOTIDE SEQUENCE [LARGE SCALE GENOMIC DNA]</scope>
    <source>
        <strain evidence="9">ATCC 15531 / DSM 22911 / NBRC 14401 / NCTC 10119 / FH</strain>
    </source>
</reference>
<dbReference type="Pfam" id="PF00828">
    <property type="entry name" value="Ribosomal_L27A"/>
    <property type="match status" value="1"/>
</dbReference>
<evidence type="ECO:0000256" key="4">
    <source>
        <dbReference type="ARBA" id="ARBA00023274"/>
    </source>
</evidence>
<evidence type="ECO:0000256" key="6">
    <source>
        <dbReference type="SAM" id="MobiDB-lite"/>
    </source>
</evidence>
<keyword evidence="2 5" id="KW-0694">RNA-binding</keyword>
<feature type="compositionally biased region" description="Basic residues" evidence="6">
    <location>
        <begin position="10"/>
        <end position="21"/>
    </location>
</feature>
<dbReference type="GeneID" id="66609169"/>
<proteinExistence type="inferred from homology"/>
<dbReference type="Proteomes" id="UP000007756">
    <property type="component" value="Chromosome"/>
</dbReference>
<evidence type="ECO:0000256" key="3">
    <source>
        <dbReference type="ARBA" id="ARBA00022980"/>
    </source>
</evidence>
<feature type="domain" description="Large ribosomal subunit protein uL15/eL18" evidence="7">
    <location>
        <begin position="80"/>
        <end position="146"/>
    </location>
</feature>
<dbReference type="GO" id="GO:0022625">
    <property type="term" value="C:cytosolic large ribosomal subunit"/>
    <property type="evidence" value="ECO:0007669"/>
    <property type="project" value="TreeGrafter"/>
</dbReference>
<evidence type="ECO:0000313" key="9">
    <source>
        <dbReference type="Proteomes" id="UP000007756"/>
    </source>
</evidence>
<evidence type="ECO:0000256" key="2">
    <source>
        <dbReference type="ARBA" id="ARBA00022884"/>
    </source>
</evidence>
<sequence length="151" mass="16707">MELNQLKSVPKARNHKTKTLGRGHGSGLGKTSGRGQKGQKARKSGLTRPGFEGGQTPLYRRLPKFGNARKGFLKQEWVVLNLNKIAKLKLDKINRASLIEKQVISAKSQLPIKLIGNTKLEKPLHFEVHKVSKQALKAVENANGSVKLLEK</sequence>
<evidence type="ECO:0000256" key="5">
    <source>
        <dbReference type="HAMAP-Rule" id="MF_01341"/>
    </source>
</evidence>
<dbReference type="InterPro" id="IPR005749">
    <property type="entry name" value="Ribosomal_uL15_bac-type"/>
</dbReference>
<keyword evidence="4 5" id="KW-0687">Ribonucleoprotein</keyword>
<dbReference type="GO" id="GO:0006412">
    <property type="term" value="P:translation"/>
    <property type="evidence" value="ECO:0007669"/>
    <property type="project" value="UniProtKB-UniRule"/>
</dbReference>
<dbReference type="HAMAP" id="MF_01341">
    <property type="entry name" value="Ribosomal_uL15"/>
    <property type="match status" value="1"/>
</dbReference>
<dbReference type="PATRIC" id="fig|722438.3.peg.206"/>
<dbReference type="STRING" id="722438.F539_01035"/>
<dbReference type="InterPro" id="IPR036227">
    <property type="entry name" value="Ribosomal_uL15/eL18_sf"/>
</dbReference>
<feature type="compositionally biased region" description="Gly residues" evidence="6">
    <location>
        <begin position="22"/>
        <end position="36"/>
    </location>
</feature>
<dbReference type="PaxDb" id="722438-MPNE_0212"/>
<dbReference type="eggNOG" id="COG0200">
    <property type="taxonomic scope" value="Bacteria"/>
</dbReference>